<dbReference type="GO" id="GO:0000155">
    <property type="term" value="F:phosphorelay sensor kinase activity"/>
    <property type="evidence" value="ECO:0007669"/>
    <property type="project" value="InterPro"/>
</dbReference>
<reference evidence="9" key="1">
    <citation type="submission" date="2013-08" db="EMBL/GenBank/DDBJ databases">
        <authorList>
            <person name="Mendez C."/>
            <person name="Richter M."/>
            <person name="Ferrer M."/>
            <person name="Sanchez J."/>
        </authorList>
    </citation>
    <scope>NUCLEOTIDE SEQUENCE</scope>
</reference>
<dbReference type="EC" id="2.7.13.3" evidence="2"/>
<dbReference type="Pfam" id="PF00672">
    <property type="entry name" value="HAMP"/>
    <property type="match status" value="1"/>
</dbReference>
<dbReference type="InterPro" id="IPR050428">
    <property type="entry name" value="TCS_sensor_his_kinase"/>
</dbReference>
<comment type="caution">
    <text evidence="9">The sequence shown here is derived from an EMBL/GenBank/DDBJ whole genome shotgun (WGS) entry which is preliminary data.</text>
</comment>
<evidence type="ECO:0000256" key="6">
    <source>
        <dbReference type="ARBA" id="ARBA00023012"/>
    </source>
</evidence>
<protein>
    <recommendedName>
        <fullName evidence="2">histidine kinase</fullName>
        <ecNumber evidence="2">2.7.13.3</ecNumber>
    </recommendedName>
</protein>
<sequence>TTSSSPLLDASQVAGARRGTVHLDATLPAAGGPVRLLAEPNPAARGTVLVIGVSVGSSVELENRLLFDLLLALIPVALASGLGAYLLAGAALRPVERLRREAAAISAHDTRARLTVPATGDEVAALGRTMDQLLARLQEALRRQREFVSDAGHELRTPLAVLRTELELAARPGRSAPELVAAVRSAGEESERLQALTENLLVLARSDEGGIALDRQQSFVAKVVDEACSSLLVQAGLRRVTLAAEVG</sequence>
<comment type="catalytic activity">
    <reaction evidence="1">
        <text>ATP + protein L-histidine = ADP + protein N-phospho-L-histidine.</text>
        <dbReference type="EC" id="2.7.13.3"/>
    </reaction>
</comment>
<dbReference type="Gene3D" id="6.10.340.10">
    <property type="match status" value="1"/>
</dbReference>
<evidence type="ECO:0000256" key="4">
    <source>
        <dbReference type="ARBA" id="ARBA00022679"/>
    </source>
</evidence>
<evidence type="ECO:0000256" key="7">
    <source>
        <dbReference type="SAM" id="Phobius"/>
    </source>
</evidence>
<proteinExistence type="predicted"/>
<reference evidence="9" key="2">
    <citation type="journal article" date="2014" name="ISME J.">
        <title>Microbial stratification in low pH oxic and suboxic macroscopic growths along an acid mine drainage.</title>
        <authorList>
            <person name="Mendez-Garcia C."/>
            <person name="Mesa V."/>
            <person name="Sprenger R.R."/>
            <person name="Richter M."/>
            <person name="Diez M.S."/>
            <person name="Solano J."/>
            <person name="Bargiela R."/>
            <person name="Golyshina O.V."/>
            <person name="Manteca A."/>
            <person name="Ramos J.L."/>
            <person name="Gallego J.R."/>
            <person name="Llorente I."/>
            <person name="Martins Dos Santos V.A."/>
            <person name="Jensen O.N."/>
            <person name="Pelaez A.I."/>
            <person name="Sanchez J."/>
            <person name="Ferrer M."/>
        </authorList>
    </citation>
    <scope>NUCLEOTIDE SEQUENCE</scope>
</reference>
<feature type="non-terminal residue" evidence="9">
    <location>
        <position position="247"/>
    </location>
</feature>
<organism evidence="9">
    <name type="scientific">mine drainage metagenome</name>
    <dbReference type="NCBI Taxonomy" id="410659"/>
    <lineage>
        <taxon>unclassified sequences</taxon>
        <taxon>metagenomes</taxon>
        <taxon>ecological metagenomes</taxon>
    </lineage>
</organism>
<dbReference type="SMART" id="SM00388">
    <property type="entry name" value="HisKA"/>
    <property type="match status" value="1"/>
</dbReference>
<dbReference type="CDD" id="cd00082">
    <property type="entry name" value="HisKA"/>
    <property type="match status" value="1"/>
</dbReference>
<dbReference type="SUPFAM" id="SSF158472">
    <property type="entry name" value="HAMP domain-like"/>
    <property type="match status" value="1"/>
</dbReference>
<feature type="transmembrane region" description="Helical" evidence="7">
    <location>
        <begin position="69"/>
        <end position="92"/>
    </location>
</feature>
<feature type="domain" description="HAMP" evidence="8">
    <location>
        <begin position="89"/>
        <end position="142"/>
    </location>
</feature>
<keyword evidence="3" id="KW-0597">Phosphoprotein</keyword>
<evidence type="ECO:0000313" key="9">
    <source>
        <dbReference type="EMBL" id="EQD50074.1"/>
    </source>
</evidence>
<evidence type="ECO:0000256" key="2">
    <source>
        <dbReference type="ARBA" id="ARBA00012438"/>
    </source>
</evidence>
<accession>T1BAP3</accession>
<dbReference type="InterPro" id="IPR036097">
    <property type="entry name" value="HisK_dim/P_sf"/>
</dbReference>
<keyword evidence="7" id="KW-1133">Transmembrane helix</keyword>
<keyword evidence="6" id="KW-0902">Two-component regulatory system</keyword>
<dbReference type="Gene3D" id="1.10.287.130">
    <property type="match status" value="1"/>
</dbReference>
<keyword evidence="4" id="KW-0808">Transferase</keyword>
<dbReference type="GO" id="GO:0005886">
    <property type="term" value="C:plasma membrane"/>
    <property type="evidence" value="ECO:0007669"/>
    <property type="project" value="TreeGrafter"/>
</dbReference>
<dbReference type="SUPFAM" id="SSF47384">
    <property type="entry name" value="Homodimeric domain of signal transducing histidine kinase"/>
    <property type="match status" value="1"/>
</dbReference>
<dbReference type="CDD" id="cd06225">
    <property type="entry name" value="HAMP"/>
    <property type="match status" value="1"/>
</dbReference>
<dbReference type="PROSITE" id="PS50885">
    <property type="entry name" value="HAMP"/>
    <property type="match status" value="1"/>
</dbReference>
<gene>
    <name evidence="9" type="ORF">B1B_11366</name>
</gene>
<keyword evidence="5 9" id="KW-0418">Kinase</keyword>
<keyword evidence="7" id="KW-0812">Transmembrane</keyword>
<dbReference type="Pfam" id="PF00512">
    <property type="entry name" value="HisKA"/>
    <property type="match status" value="1"/>
</dbReference>
<dbReference type="PANTHER" id="PTHR45436">
    <property type="entry name" value="SENSOR HISTIDINE KINASE YKOH"/>
    <property type="match status" value="1"/>
</dbReference>
<name>T1BAP3_9ZZZZ</name>
<dbReference type="InterPro" id="IPR003661">
    <property type="entry name" value="HisK_dim/P_dom"/>
</dbReference>
<dbReference type="EMBL" id="AUZY01007376">
    <property type="protein sequence ID" value="EQD50074.1"/>
    <property type="molecule type" value="Genomic_DNA"/>
</dbReference>
<evidence type="ECO:0000256" key="1">
    <source>
        <dbReference type="ARBA" id="ARBA00000085"/>
    </source>
</evidence>
<evidence type="ECO:0000259" key="8">
    <source>
        <dbReference type="PROSITE" id="PS50885"/>
    </source>
</evidence>
<dbReference type="PANTHER" id="PTHR45436:SF5">
    <property type="entry name" value="SENSOR HISTIDINE KINASE TRCS"/>
    <property type="match status" value="1"/>
</dbReference>
<evidence type="ECO:0000256" key="5">
    <source>
        <dbReference type="ARBA" id="ARBA00022777"/>
    </source>
</evidence>
<dbReference type="AlphaFoldDB" id="T1BAP3"/>
<dbReference type="InterPro" id="IPR003660">
    <property type="entry name" value="HAMP_dom"/>
</dbReference>
<feature type="non-terminal residue" evidence="9">
    <location>
        <position position="1"/>
    </location>
</feature>
<dbReference type="SMART" id="SM00304">
    <property type="entry name" value="HAMP"/>
    <property type="match status" value="1"/>
</dbReference>
<keyword evidence="7" id="KW-0472">Membrane</keyword>
<evidence type="ECO:0000256" key="3">
    <source>
        <dbReference type="ARBA" id="ARBA00022553"/>
    </source>
</evidence>